<dbReference type="InterPro" id="IPR011989">
    <property type="entry name" value="ARM-like"/>
</dbReference>
<organism evidence="9 10">
    <name type="scientific">Brassica napus</name>
    <name type="common">Rape</name>
    <dbReference type="NCBI Taxonomy" id="3708"/>
    <lineage>
        <taxon>Eukaryota</taxon>
        <taxon>Viridiplantae</taxon>
        <taxon>Streptophyta</taxon>
        <taxon>Embryophyta</taxon>
        <taxon>Tracheophyta</taxon>
        <taxon>Spermatophyta</taxon>
        <taxon>Magnoliopsida</taxon>
        <taxon>eudicotyledons</taxon>
        <taxon>Gunneridae</taxon>
        <taxon>Pentapetalae</taxon>
        <taxon>rosids</taxon>
        <taxon>malvids</taxon>
        <taxon>Brassicales</taxon>
        <taxon>Brassicaceae</taxon>
        <taxon>Brassiceae</taxon>
        <taxon>Brassica</taxon>
    </lineage>
</organism>
<evidence type="ECO:0000256" key="3">
    <source>
        <dbReference type="ARBA" id="ARBA00022737"/>
    </source>
</evidence>
<dbReference type="PROSITE" id="PS51214">
    <property type="entry name" value="IBB"/>
    <property type="match status" value="1"/>
</dbReference>
<dbReference type="PANTHER" id="PTHR23316">
    <property type="entry name" value="IMPORTIN ALPHA"/>
    <property type="match status" value="1"/>
</dbReference>
<keyword evidence="3" id="KW-0677">Repeat</keyword>
<evidence type="ECO:0000256" key="5">
    <source>
        <dbReference type="PROSITE-ProRule" id="PRU00259"/>
    </source>
</evidence>
<feature type="compositionally biased region" description="Basic and acidic residues" evidence="7">
    <location>
        <begin position="683"/>
        <end position="700"/>
    </location>
</feature>
<evidence type="ECO:0000256" key="6">
    <source>
        <dbReference type="PROSITE-ProRule" id="PRU00561"/>
    </source>
</evidence>
<dbReference type="SMART" id="SM00185">
    <property type="entry name" value="ARM"/>
    <property type="match status" value="8"/>
</dbReference>
<evidence type="ECO:0000313" key="10">
    <source>
        <dbReference type="Proteomes" id="UP000824890"/>
    </source>
</evidence>
<dbReference type="InterPro" id="IPR032413">
    <property type="entry name" value="Arm_3"/>
</dbReference>
<accession>A0ABQ8BKT5</accession>
<comment type="similarity">
    <text evidence="1">Belongs to the importin alpha family.</text>
</comment>
<dbReference type="InterPro" id="IPR000225">
    <property type="entry name" value="Armadillo"/>
</dbReference>
<dbReference type="Proteomes" id="UP000824890">
    <property type="component" value="Unassembled WGS sequence"/>
</dbReference>
<dbReference type="InterPro" id="IPR002652">
    <property type="entry name" value="Importin-a_IBB"/>
</dbReference>
<feature type="domain" description="IBB" evidence="8">
    <location>
        <begin position="8"/>
        <end position="70"/>
    </location>
</feature>
<comment type="caution">
    <text evidence="9">The sequence shown here is derived from an EMBL/GenBank/DDBJ whole genome shotgun (WGS) entry which is preliminary data.</text>
</comment>
<keyword evidence="4" id="KW-0653">Protein transport</keyword>
<feature type="repeat" description="ARM" evidence="5">
    <location>
        <begin position="126"/>
        <end position="168"/>
    </location>
</feature>
<evidence type="ECO:0000313" key="9">
    <source>
        <dbReference type="EMBL" id="KAH0905442.1"/>
    </source>
</evidence>
<evidence type="ECO:0000256" key="2">
    <source>
        <dbReference type="ARBA" id="ARBA00022448"/>
    </source>
</evidence>
<feature type="compositionally biased region" description="Polar residues" evidence="7">
    <location>
        <begin position="663"/>
        <end position="674"/>
    </location>
</feature>
<proteinExistence type="inferred from homology"/>
<dbReference type="InterPro" id="IPR036975">
    <property type="entry name" value="Importin-a_IBB_sf"/>
</dbReference>
<dbReference type="Pfam" id="PF16186">
    <property type="entry name" value="Arm_3"/>
    <property type="match status" value="1"/>
</dbReference>
<keyword evidence="10" id="KW-1185">Reference proteome</keyword>
<protein>
    <recommendedName>
        <fullName evidence="8">IBB domain-containing protein</fullName>
    </recommendedName>
</protein>
<feature type="repeat" description="ARM" evidence="5">
    <location>
        <begin position="390"/>
        <end position="418"/>
    </location>
</feature>
<gene>
    <name evidence="9" type="ORF">HID58_037269</name>
</gene>
<dbReference type="SUPFAM" id="SSF48371">
    <property type="entry name" value="ARM repeat"/>
    <property type="match status" value="1"/>
</dbReference>
<sequence>MTIKISIDQRASMSLKPSARTEVRRNMYKVSVDADEGRRRREGDMVEIRKNKREENLQKKRREGLTAPIAQQGHDLYSYERLEKITQLAAGATSEDRSLQLEATIGIRKLLSVERNPPINEVIQSGVVPRLVQFLSVDFFELQFEAAWALTNIASGTSDNTKVIIDSGAIPDFVRLFASKSDEVREQSVWAVGNVAGDSPKCRDFVLSCEAMMPLLAQFNEHTKPSMLRNAAWTLSNFCRGKPAPALKQTKPALPVLERLLHSNDDEVLTDACWTLSYLSDGTNDRIQTVINAGVIPSLVSLLAHHLPSVLIPAIRAIGNIVTGDDMMTQVPVLPINYNHLEVLNHQALPHLLSILTRTYKRSIKKEACWAISNITAGNTSQIQQVIEAGIIQPLIYMLHTAEFEIKREAVWAVSNLTSGGNHDQIKFLVDQGCIKPLCDLLTCPDPLTVTVILEALENILKVGEAEMNQGNTGGFNIYVQMIDDAEGLEKIENLQRHNNNEIYEKAVQILSSYWTDEDGNEHDNGFAFGNQSGNASTEHTENIVKKMMMMQSRLLAFASAARSRVRPVVQRSLAFGSSTSGRTADPELHSGNDGGDPAGMDDVANPKTAAEEIVDEQPRSSLEEQPLNPPKSPRATAHKLESTPVGRPSEPNFQQKRRRSTEASPPSLDSASCVSLDEGEEEERRRRQNETESDKEYYAHHKASPLSEIEFADTRKPITQATDGTAYAAGKDVIGWLPEQLDTAEEALQRATMIFKRNAERGDPETFPHSRILREMRGEWF</sequence>
<evidence type="ECO:0000256" key="7">
    <source>
        <dbReference type="SAM" id="MobiDB-lite"/>
    </source>
</evidence>
<dbReference type="Gene3D" id="1.20.5.690">
    <property type="entry name" value="Importin-alpha, importin-beta-binding domain"/>
    <property type="match status" value="1"/>
</dbReference>
<feature type="repeat" description="ARM" evidence="5">
    <location>
        <begin position="252"/>
        <end position="294"/>
    </location>
</feature>
<dbReference type="Pfam" id="PF01749">
    <property type="entry name" value="IBB"/>
    <property type="match status" value="1"/>
</dbReference>
<dbReference type="InterPro" id="IPR016024">
    <property type="entry name" value="ARM-type_fold"/>
</dbReference>
<name>A0ABQ8BKT5_BRANA</name>
<evidence type="ECO:0000256" key="4">
    <source>
        <dbReference type="ARBA" id="ARBA00022927"/>
    </source>
</evidence>
<dbReference type="Pfam" id="PF00514">
    <property type="entry name" value="Arm"/>
    <property type="match status" value="8"/>
</dbReference>
<dbReference type="EMBL" id="JAGKQM010000010">
    <property type="protein sequence ID" value="KAH0905442.1"/>
    <property type="molecule type" value="Genomic_DNA"/>
</dbReference>
<evidence type="ECO:0000256" key="1">
    <source>
        <dbReference type="ARBA" id="ARBA00010394"/>
    </source>
</evidence>
<dbReference type="Gene3D" id="1.25.10.10">
    <property type="entry name" value="Leucine-rich Repeat Variant"/>
    <property type="match status" value="1"/>
</dbReference>
<dbReference type="PROSITE" id="PS50176">
    <property type="entry name" value="ARM_REPEAT"/>
    <property type="match status" value="3"/>
</dbReference>
<keyword evidence="2 6" id="KW-0813">Transport</keyword>
<evidence type="ECO:0000259" key="8">
    <source>
        <dbReference type="PROSITE" id="PS51214"/>
    </source>
</evidence>
<feature type="region of interest" description="Disordered" evidence="7">
    <location>
        <begin position="577"/>
        <end position="703"/>
    </location>
</feature>
<reference evidence="9 10" key="1">
    <citation type="submission" date="2021-05" db="EMBL/GenBank/DDBJ databases">
        <title>Genome Assembly of Synthetic Allotetraploid Brassica napus Reveals Homoeologous Exchanges between Subgenomes.</title>
        <authorList>
            <person name="Davis J.T."/>
        </authorList>
    </citation>
    <scope>NUCLEOTIDE SEQUENCE [LARGE SCALE GENOMIC DNA]</scope>
    <source>
        <strain evidence="10">cv. Da-Ae</strain>
        <tissue evidence="9">Seedling</tissue>
    </source>
</reference>